<sequence length="104" mass="11763">MIVGKRQITVSKPKQIANLNLKITNKDFVKRSREGFTKTIPLIYRHGTIALGSFGYNLRDVISSSKARENLSHARGIILKIWNTAIVTPTLWMGNKIRGLLPEF</sequence>
<dbReference type="AlphaFoldDB" id="A0A1G2MII2"/>
<name>A0A1G2MII2_9BACT</name>
<comment type="caution">
    <text evidence="1">The sequence shown here is derived from an EMBL/GenBank/DDBJ whole genome shotgun (WGS) entry which is preliminary data.</text>
</comment>
<dbReference type="Proteomes" id="UP000176493">
    <property type="component" value="Unassembled WGS sequence"/>
</dbReference>
<accession>A0A1G2MII2</accession>
<proteinExistence type="predicted"/>
<evidence type="ECO:0000313" key="2">
    <source>
        <dbReference type="Proteomes" id="UP000176493"/>
    </source>
</evidence>
<organism evidence="1 2">
    <name type="scientific">Candidatus Taylorbacteria bacterium RIFCSPHIGHO2_02_49_25</name>
    <dbReference type="NCBI Taxonomy" id="1802305"/>
    <lineage>
        <taxon>Bacteria</taxon>
        <taxon>Candidatus Tayloriibacteriota</taxon>
    </lineage>
</organism>
<protein>
    <submittedName>
        <fullName evidence="1">Uncharacterized protein</fullName>
    </submittedName>
</protein>
<dbReference type="EMBL" id="MHRJ01000001">
    <property type="protein sequence ID" value="OHA23678.1"/>
    <property type="molecule type" value="Genomic_DNA"/>
</dbReference>
<evidence type="ECO:0000313" key="1">
    <source>
        <dbReference type="EMBL" id="OHA23678.1"/>
    </source>
</evidence>
<reference evidence="1 2" key="1">
    <citation type="journal article" date="2016" name="Nat. Commun.">
        <title>Thousands of microbial genomes shed light on interconnected biogeochemical processes in an aquifer system.</title>
        <authorList>
            <person name="Anantharaman K."/>
            <person name="Brown C.T."/>
            <person name="Hug L.A."/>
            <person name="Sharon I."/>
            <person name="Castelle C.J."/>
            <person name="Probst A.J."/>
            <person name="Thomas B.C."/>
            <person name="Singh A."/>
            <person name="Wilkins M.J."/>
            <person name="Karaoz U."/>
            <person name="Brodie E.L."/>
            <person name="Williams K.H."/>
            <person name="Hubbard S.S."/>
            <person name="Banfield J.F."/>
        </authorList>
    </citation>
    <scope>NUCLEOTIDE SEQUENCE [LARGE SCALE GENOMIC DNA]</scope>
</reference>
<gene>
    <name evidence="1" type="ORF">A2W52_02860</name>
</gene>